<proteinExistence type="predicted"/>
<keyword evidence="2" id="KW-1185">Reference proteome</keyword>
<comment type="caution">
    <text evidence="1">The sequence shown here is derived from an EMBL/GenBank/DDBJ whole genome shotgun (WGS) entry which is preliminary data.</text>
</comment>
<reference evidence="1 2" key="1">
    <citation type="journal article" date="2021" name="Hortic Res">
        <title>High-quality reference genome and annotation aids understanding of berry development for evergreen blueberry (Vaccinium darrowii).</title>
        <authorList>
            <person name="Yu J."/>
            <person name="Hulse-Kemp A.M."/>
            <person name="Babiker E."/>
            <person name="Staton M."/>
        </authorList>
    </citation>
    <scope>NUCLEOTIDE SEQUENCE [LARGE SCALE GENOMIC DNA]</scope>
    <source>
        <strain evidence="2">cv. NJ 8807/NJ 8810</strain>
        <tissue evidence="1">Young leaf</tissue>
    </source>
</reference>
<sequence>MLATLSCSTSSFPFTLFPVDFKRNQKTTVRATGLQSETHKTPNPYAADTEEQSGFEAPPDLRQTLSLSVEWTFVDAVKKLPSSRSIAPGRPVTSPPRSMAPPQIEFAELQPGMKNYQTSGMVVEKGLPRLLGKTSTICQSIVFQNSKLNLSAKSPIEEIQIDGLTMRSLKYNFSHLADLTDVTETDVLFAILEVGPRHKPKNSWVADIQVIDQSLQPTTITLWDQFSPIEATTMANVPGSFPIAIGLHLRTSAFCGNTSRPPTILSS</sequence>
<dbReference type="Proteomes" id="UP000828048">
    <property type="component" value="Chromosome 3"/>
</dbReference>
<organism evidence="1 2">
    <name type="scientific">Vaccinium darrowii</name>
    <dbReference type="NCBI Taxonomy" id="229202"/>
    <lineage>
        <taxon>Eukaryota</taxon>
        <taxon>Viridiplantae</taxon>
        <taxon>Streptophyta</taxon>
        <taxon>Embryophyta</taxon>
        <taxon>Tracheophyta</taxon>
        <taxon>Spermatophyta</taxon>
        <taxon>Magnoliopsida</taxon>
        <taxon>eudicotyledons</taxon>
        <taxon>Gunneridae</taxon>
        <taxon>Pentapetalae</taxon>
        <taxon>asterids</taxon>
        <taxon>Ericales</taxon>
        <taxon>Ericaceae</taxon>
        <taxon>Vaccinioideae</taxon>
        <taxon>Vaccinieae</taxon>
        <taxon>Vaccinium</taxon>
    </lineage>
</organism>
<evidence type="ECO:0000313" key="1">
    <source>
        <dbReference type="EMBL" id="KAH7856635.1"/>
    </source>
</evidence>
<evidence type="ECO:0000313" key="2">
    <source>
        <dbReference type="Proteomes" id="UP000828048"/>
    </source>
</evidence>
<protein>
    <submittedName>
        <fullName evidence="1">Uncharacterized protein</fullName>
    </submittedName>
</protein>
<gene>
    <name evidence="1" type="ORF">Vadar_003781</name>
</gene>
<name>A0ACB7YSU4_9ERIC</name>
<accession>A0ACB7YSU4</accession>
<dbReference type="EMBL" id="CM037153">
    <property type="protein sequence ID" value="KAH7856635.1"/>
    <property type="molecule type" value="Genomic_DNA"/>
</dbReference>